<sequence length="142" mass="16017">MIETADDARLADGHLLDYFWAWSDFGSYVVVIAGFTSVTALITTVMLDSSAFVETLGFLALFVEANLGTGQFYKNWERRSTVGMSLRMVLMWLVGDLAKTVYFLLRSTPAQFWLCGFYQIAVDVLILAQVRFYKGQRSAEVL</sequence>
<dbReference type="InterPro" id="IPR052241">
    <property type="entry name" value="SLC66/Scramblase_ANY1"/>
</dbReference>
<dbReference type="AlphaFoldDB" id="A0A914UUL1"/>
<dbReference type="GO" id="GO:0005802">
    <property type="term" value="C:trans-Golgi network"/>
    <property type="evidence" value="ECO:0007669"/>
    <property type="project" value="TreeGrafter"/>
</dbReference>
<organism evidence="6 7">
    <name type="scientific">Plectus sambesii</name>
    <dbReference type="NCBI Taxonomy" id="2011161"/>
    <lineage>
        <taxon>Eukaryota</taxon>
        <taxon>Metazoa</taxon>
        <taxon>Ecdysozoa</taxon>
        <taxon>Nematoda</taxon>
        <taxon>Chromadorea</taxon>
        <taxon>Plectida</taxon>
        <taxon>Plectina</taxon>
        <taxon>Plectoidea</taxon>
        <taxon>Plectidae</taxon>
        <taxon>Plectus</taxon>
    </lineage>
</organism>
<accession>A0A914UUL1</accession>
<dbReference type="PANTHER" id="PTHR14856:SF9">
    <property type="entry name" value="PQ-LOOP REPEAT-CONTAINING PROTEIN 1"/>
    <property type="match status" value="1"/>
</dbReference>
<evidence type="ECO:0000256" key="4">
    <source>
        <dbReference type="ARBA" id="ARBA00023136"/>
    </source>
</evidence>
<protein>
    <submittedName>
        <fullName evidence="7">Uncharacterized protein</fullName>
    </submittedName>
</protein>
<evidence type="ECO:0000256" key="5">
    <source>
        <dbReference type="SAM" id="Phobius"/>
    </source>
</evidence>
<dbReference type="FunFam" id="1.20.1280.290:FF:000005">
    <property type="entry name" value="PQ-loop repeat-containing protein 1"/>
    <property type="match status" value="1"/>
</dbReference>
<comment type="subcellular location">
    <subcellularLocation>
        <location evidence="1">Membrane</location>
        <topology evidence="1">Multi-pass membrane protein</topology>
    </subcellularLocation>
</comment>
<dbReference type="InterPro" id="IPR006603">
    <property type="entry name" value="PQ-loop_rpt"/>
</dbReference>
<keyword evidence="4 5" id="KW-0472">Membrane</keyword>
<proteinExistence type="predicted"/>
<feature type="transmembrane region" description="Helical" evidence="5">
    <location>
        <begin position="25"/>
        <end position="47"/>
    </location>
</feature>
<evidence type="ECO:0000313" key="7">
    <source>
        <dbReference type="WBParaSite" id="PSAMB.scaffold1268size33587.g12080.t1"/>
    </source>
</evidence>
<dbReference type="SMART" id="SM00679">
    <property type="entry name" value="CTNS"/>
    <property type="match status" value="1"/>
</dbReference>
<dbReference type="GO" id="GO:0005768">
    <property type="term" value="C:endosome"/>
    <property type="evidence" value="ECO:0007669"/>
    <property type="project" value="TreeGrafter"/>
</dbReference>
<dbReference type="GO" id="GO:0042147">
    <property type="term" value="P:retrograde transport, endosome to Golgi"/>
    <property type="evidence" value="ECO:0007669"/>
    <property type="project" value="TreeGrafter"/>
</dbReference>
<feature type="transmembrane region" description="Helical" evidence="5">
    <location>
        <begin position="110"/>
        <end position="128"/>
    </location>
</feature>
<dbReference type="WBParaSite" id="PSAMB.scaffold1268size33587.g12080.t1">
    <property type="protein sequence ID" value="PSAMB.scaffold1268size33587.g12080.t1"/>
    <property type="gene ID" value="PSAMB.scaffold1268size33587.g12080"/>
</dbReference>
<dbReference type="GO" id="GO:0045332">
    <property type="term" value="P:phospholipid translocation"/>
    <property type="evidence" value="ECO:0007669"/>
    <property type="project" value="TreeGrafter"/>
</dbReference>
<keyword evidence="3 5" id="KW-1133">Transmembrane helix</keyword>
<keyword evidence="2 5" id="KW-0812">Transmembrane</keyword>
<dbReference type="Pfam" id="PF04193">
    <property type="entry name" value="PQ-loop"/>
    <property type="match status" value="1"/>
</dbReference>
<reference evidence="7" key="1">
    <citation type="submission" date="2022-11" db="UniProtKB">
        <authorList>
            <consortium name="WormBaseParasite"/>
        </authorList>
    </citation>
    <scope>IDENTIFICATION</scope>
</reference>
<evidence type="ECO:0000313" key="6">
    <source>
        <dbReference type="Proteomes" id="UP000887566"/>
    </source>
</evidence>
<feature type="transmembrane region" description="Helical" evidence="5">
    <location>
        <begin position="84"/>
        <end position="104"/>
    </location>
</feature>
<evidence type="ECO:0000256" key="1">
    <source>
        <dbReference type="ARBA" id="ARBA00004141"/>
    </source>
</evidence>
<dbReference type="GO" id="GO:0005829">
    <property type="term" value="C:cytosol"/>
    <property type="evidence" value="ECO:0007669"/>
    <property type="project" value="GOC"/>
</dbReference>
<dbReference type="GO" id="GO:0016020">
    <property type="term" value="C:membrane"/>
    <property type="evidence" value="ECO:0007669"/>
    <property type="project" value="UniProtKB-SubCell"/>
</dbReference>
<name>A0A914UUL1_9BILA</name>
<evidence type="ECO:0000256" key="2">
    <source>
        <dbReference type="ARBA" id="ARBA00022692"/>
    </source>
</evidence>
<dbReference type="PANTHER" id="PTHR14856">
    <property type="entry name" value="PQ-LOOP REPEAT-CONTAINING PROTEIN 1-LIKE PROTEIN"/>
    <property type="match status" value="1"/>
</dbReference>
<dbReference type="Proteomes" id="UP000887566">
    <property type="component" value="Unplaced"/>
</dbReference>
<dbReference type="Gene3D" id="1.20.1280.290">
    <property type="match status" value="1"/>
</dbReference>
<keyword evidence="6" id="KW-1185">Reference proteome</keyword>
<evidence type="ECO:0000256" key="3">
    <source>
        <dbReference type="ARBA" id="ARBA00022989"/>
    </source>
</evidence>